<dbReference type="Gramene" id="AUR62001980-RA">
    <property type="protein sequence ID" value="AUR62001980-RA:cds"/>
    <property type="gene ID" value="AUR62001980"/>
</dbReference>
<reference evidence="2" key="1">
    <citation type="journal article" date="2017" name="Nature">
        <title>The genome of Chenopodium quinoa.</title>
        <authorList>
            <person name="Jarvis D.E."/>
            <person name="Ho Y.S."/>
            <person name="Lightfoot D.J."/>
            <person name="Schmoeckel S.M."/>
            <person name="Li B."/>
            <person name="Borm T.J.A."/>
            <person name="Ohyanagi H."/>
            <person name="Mineta K."/>
            <person name="Michell C.T."/>
            <person name="Saber N."/>
            <person name="Kharbatia N.M."/>
            <person name="Rupper R.R."/>
            <person name="Sharp A.R."/>
            <person name="Dally N."/>
            <person name="Boughton B.A."/>
            <person name="Woo Y.H."/>
            <person name="Gao G."/>
            <person name="Schijlen E.G.W.M."/>
            <person name="Guo X."/>
            <person name="Momin A.A."/>
            <person name="Negrao S."/>
            <person name="Al-Babili S."/>
            <person name="Gehring C."/>
            <person name="Roessner U."/>
            <person name="Jung C."/>
            <person name="Murphy K."/>
            <person name="Arold S.T."/>
            <person name="Gojobori T."/>
            <person name="van der Linden C.G."/>
            <person name="van Loo E.N."/>
            <person name="Jellen E.N."/>
            <person name="Maughan P.J."/>
            <person name="Tester M."/>
        </authorList>
    </citation>
    <scope>NUCLEOTIDE SEQUENCE [LARGE SCALE GENOMIC DNA]</scope>
    <source>
        <strain evidence="2">cv. PI 614886</strain>
    </source>
</reference>
<accession>A0A803KSH2</accession>
<name>A0A803KSH2_CHEQI</name>
<sequence>MKKPDSFTDVAYVDDLLITGSDSKIISSLKEDMHFAFTIKDLGSLKYFLGIEVSISSSRILLNQRKYILDLLRDQKMENCKVAAFPLPKGLKLRAYDGDLLPDPEIYRRVVGKLLYLNLSRPDISFVLQQLSQFLFSPRDPHFSAAIHVLKYLKGTINLGLFYPANLDFSLAAYSDADWGMCADTGRNKHQKLDVHYVREKVQSGLVALKYVRSALQLADIMTKPLGSDQHCFLSTKIGLAQYSSTQEWTSSQQHGSDSHS</sequence>
<evidence type="ECO:0000313" key="3">
    <source>
        <dbReference type="Proteomes" id="UP000596660"/>
    </source>
</evidence>
<dbReference type="PANTHER" id="PTHR11439:SF522">
    <property type="entry name" value="REVERSE TRANSCRIPTASE TY1_COPIA-TYPE DOMAIN-CONTAINING PROTEIN"/>
    <property type="match status" value="1"/>
</dbReference>
<evidence type="ECO:0000259" key="1">
    <source>
        <dbReference type="Pfam" id="PF07727"/>
    </source>
</evidence>
<feature type="domain" description="Reverse transcriptase Ty1/copia-type" evidence="1">
    <location>
        <begin position="12"/>
        <end position="87"/>
    </location>
</feature>
<dbReference type="Proteomes" id="UP000596660">
    <property type="component" value="Unplaced"/>
</dbReference>
<dbReference type="PANTHER" id="PTHR11439">
    <property type="entry name" value="GAG-POL-RELATED RETROTRANSPOSON"/>
    <property type="match status" value="1"/>
</dbReference>
<organism evidence="2 3">
    <name type="scientific">Chenopodium quinoa</name>
    <name type="common">Quinoa</name>
    <dbReference type="NCBI Taxonomy" id="63459"/>
    <lineage>
        <taxon>Eukaryota</taxon>
        <taxon>Viridiplantae</taxon>
        <taxon>Streptophyta</taxon>
        <taxon>Embryophyta</taxon>
        <taxon>Tracheophyta</taxon>
        <taxon>Spermatophyta</taxon>
        <taxon>Magnoliopsida</taxon>
        <taxon>eudicotyledons</taxon>
        <taxon>Gunneridae</taxon>
        <taxon>Pentapetalae</taxon>
        <taxon>Caryophyllales</taxon>
        <taxon>Chenopodiaceae</taxon>
        <taxon>Chenopodioideae</taxon>
        <taxon>Atripliceae</taxon>
        <taxon>Chenopodium</taxon>
    </lineage>
</organism>
<dbReference type="AlphaFoldDB" id="A0A803KSH2"/>
<dbReference type="EnsemblPlants" id="AUR62001980-RA">
    <property type="protein sequence ID" value="AUR62001980-RA:cds"/>
    <property type="gene ID" value="AUR62001980"/>
</dbReference>
<dbReference type="InterPro" id="IPR043502">
    <property type="entry name" value="DNA/RNA_pol_sf"/>
</dbReference>
<dbReference type="Pfam" id="PF07727">
    <property type="entry name" value="RVT_2"/>
    <property type="match status" value="1"/>
</dbReference>
<dbReference type="InterPro" id="IPR013103">
    <property type="entry name" value="RVT_2"/>
</dbReference>
<proteinExistence type="predicted"/>
<dbReference type="SUPFAM" id="SSF56672">
    <property type="entry name" value="DNA/RNA polymerases"/>
    <property type="match status" value="1"/>
</dbReference>
<keyword evidence="3" id="KW-1185">Reference proteome</keyword>
<evidence type="ECO:0000313" key="2">
    <source>
        <dbReference type="EnsemblPlants" id="AUR62001980-RA:cds"/>
    </source>
</evidence>
<reference evidence="2" key="2">
    <citation type="submission" date="2021-03" db="UniProtKB">
        <authorList>
            <consortium name="EnsemblPlants"/>
        </authorList>
    </citation>
    <scope>IDENTIFICATION</scope>
</reference>
<protein>
    <recommendedName>
        <fullName evidence="1">Reverse transcriptase Ty1/copia-type domain-containing protein</fullName>
    </recommendedName>
</protein>